<evidence type="ECO:0000256" key="2">
    <source>
        <dbReference type="ARBA" id="ARBA00009747"/>
    </source>
</evidence>
<dbReference type="Proteomes" id="UP000284842">
    <property type="component" value="Unassembled WGS sequence"/>
</dbReference>
<evidence type="ECO:0000313" key="10">
    <source>
        <dbReference type="EMBL" id="PPQ64140.1"/>
    </source>
</evidence>
<keyword evidence="7" id="KW-0067">ATP-binding</keyword>
<dbReference type="EMBL" id="NHTK01006094">
    <property type="protein sequence ID" value="PPQ64140.1"/>
    <property type="molecule type" value="Genomic_DNA"/>
</dbReference>
<dbReference type="GO" id="GO:0070733">
    <property type="term" value="F:AMPylase activity"/>
    <property type="evidence" value="ECO:0007669"/>
    <property type="project" value="TreeGrafter"/>
</dbReference>
<protein>
    <recommendedName>
        <fullName evidence="9">Selenoprotein O</fullName>
    </recommendedName>
</protein>
<proteinExistence type="inferred from homology"/>
<comment type="similarity">
    <text evidence="2">Belongs to the SELO family.</text>
</comment>
<comment type="cofactor">
    <cofactor evidence="1">
        <name>Mg(2+)</name>
        <dbReference type="ChEBI" id="CHEBI:18420"/>
    </cofactor>
</comment>
<evidence type="ECO:0000256" key="9">
    <source>
        <dbReference type="ARBA" id="ARBA00031547"/>
    </source>
</evidence>
<accession>A0A409VEC7</accession>
<evidence type="ECO:0000256" key="7">
    <source>
        <dbReference type="ARBA" id="ARBA00022840"/>
    </source>
</evidence>
<evidence type="ECO:0000256" key="6">
    <source>
        <dbReference type="ARBA" id="ARBA00022741"/>
    </source>
</evidence>
<evidence type="ECO:0000256" key="1">
    <source>
        <dbReference type="ARBA" id="ARBA00001946"/>
    </source>
</evidence>
<keyword evidence="8" id="KW-0460">Magnesium</keyword>
<comment type="caution">
    <text evidence="10">The sequence shown here is derived from an EMBL/GenBank/DDBJ whole genome shotgun (WGS) entry which is preliminary data.</text>
</comment>
<evidence type="ECO:0000256" key="4">
    <source>
        <dbReference type="ARBA" id="ARBA00022695"/>
    </source>
</evidence>
<gene>
    <name evidence="10" type="ORF">CVT24_008770</name>
</gene>
<evidence type="ECO:0000256" key="5">
    <source>
        <dbReference type="ARBA" id="ARBA00022723"/>
    </source>
</evidence>
<sequence length="743" mass="83258">MKAVKRMMSTKTFPISALPLPPRSQLLIHNLIPDTYTPSVEELREKVQKETPSLQRRARLLPPSSHYSHVAPFPVSFPYVIEPPVPASDDNGAYIEKWLAERESTTPNPSSSKHPNSPLRIYTNDVRKDRLDLIGISETGLRDCVPHLDVGDAFAILGAPSLSDEYADEGDPTPSDKPEIVAAREELIDILSGHSTLMSPPERESPNATPFAPWSLRYSGHQFGSFAGQLGDGRAITVHVTPHPNDSNTVYELQLKGAGRTPFSRSADGLAVLRSSIREYLCSEAMQALRIPTTRSLTLISLPELTVRRETVETGCILTRMAPSFIRIGCFEAFNPPADMYFFGGGQQKTDYEGLRVLGEWVAHQVLKLPIQKGEAWGQKLIEEVAKRNAEMVAAWQAYGFMHGVINTDNVSILGLTIDYGPYAFMDVFDPSHICNHTDEEGRYAYKFQPNMIVYALRALLNALAPVLGAEADSGGAAVSEGWTEDVKPERLEQWKKRGLEYRSEVERIVQQTSADEYGRLMRKRFGLRNQHKSDESRIFAPFLDILEGQQLDFHSTFRTLCSFKPSMFVKIEPSESTLDESKGKEKASGVPALSDELHTFISKLLSGTPEPENLDHGAATQTWLPWLEAYAARIREERSDWSEVPDDKLDEARKAEMLSVNPRFVLRQWLLEDVIKRVERDSEGGKRVLAKVMHMACNPFEPWGAEDSEDPDEELTKEDLAERRYCGLGDKKMLGFQCSCSS</sequence>
<dbReference type="GO" id="GO:0005739">
    <property type="term" value="C:mitochondrion"/>
    <property type="evidence" value="ECO:0007669"/>
    <property type="project" value="TreeGrafter"/>
</dbReference>
<dbReference type="PANTHER" id="PTHR32057:SF14">
    <property type="entry name" value="PROTEIN ADENYLYLTRANSFERASE SELO, MITOCHONDRIAL"/>
    <property type="match status" value="1"/>
</dbReference>
<dbReference type="Pfam" id="PF02696">
    <property type="entry name" value="SelO"/>
    <property type="match status" value="1"/>
</dbReference>
<dbReference type="AlphaFoldDB" id="A0A409VEC7"/>
<keyword evidence="6" id="KW-0547">Nucleotide-binding</keyword>
<evidence type="ECO:0000313" key="11">
    <source>
        <dbReference type="Proteomes" id="UP000284842"/>
    </source>
</evidence>
<keyword evidence="5" id="KW-0479">Metal-binding</keyword>
<dbReference type="GO" id="GO:0005524">
    <property type="term" value="F:ATP binding"/>
    <property type="evidence" value="ECO:0007669"/>
    <property type="project" value="UniProtKB-KW"/>
</dbReference>
<dbReference type="GO" id="GO:0046872">
    <property type="term" value="F:metal ion binding"/>
    <property type="evidence" value="ECO:0007669"/>
    <property type="project" value="UniProtKB-KW"/>
</dbReference>
<dbReference type="STRING" id="181874.A0A409VEC7"/>
<evidence type="ECO:0000256" key="3">
    <source>
        <dbReference type="ARBA" id="ARBA00022679"/>
    </source>
</evidence>
<keyword evidence="11" id="KW-1185">Reference proteome</keyword>
<organism evidence="10 11">
    <name type="scientific">Panaeolus cyanescens</name>
    <dbReference type="NCBI Taxonomy" id="181874"/>
    <lineage>
        <taxon>Eukaryota</taxon>
        <taxon>Fungi</taxon>
        <taxon>Dikarya</taxon>
        <taxon>Basidiomycota</taxon>
        <taxon>Agaricomycotina</taxon>
        <taxon>Agaricomycetes</taxon>
        <taxon>Agaricomycetidae</taxon>
        <taxon>Agaricales</taxon>
        <taxon>Agaricineae</taxon>
        <taxon>Galeropsidaceae</taxon>
        <taxon>Panaeolus</taxon>
    </lineage>
</organism>
<dbReference type="FunCoup" id="A0A409VEC7">
    <property type="interactions" value="47"/>
</dbReference>
<evidence type="ECO:0000256" key="8">
    <source>
        <dbReference type="ARBA" id="ARBA00022842"/>
    </source>
</evidence>
<dbReference type="HAMAP" id="MF_00692">
    <property type="entry name" value="SelO"/>
    <property type="match status" value="1"/>
</dbReference>
<keyword evidence="4" id="KW-0548">Nucleotidyltransferase</keyword>
<dbReference type="OrthoDB" id="10254721at2759"/>
<keyword evidence="3" id="KW-0808">Transferase</keyword>
<dbReference type="PANTHER" id="PTHR32057">
    <property type="entry name" value="PROTEIN ADENYLYLTRANSFERASE SELO, MITOCHONDRIAL"/>
    <property type="match status" value="1"/>
</dbReference>
<dbReference type="InterPro" id="IPR003846">
    <property type="entry name" value="SelO"/>
</dbReference>
<dbReference type="InParanoid" id="A0A409VEC7"/>
<name>A0A409VEC7_9AGAR</name>
<reference evidence="10 11" key="1">
    <citation type="journal article" date="2018" name="Evol. Lett.">
        <title>Horizontal gene cluster transfer increased hallucinogenic mushroom diversity.</title>
        <authorList>
            <person name="Reynolds H.T."/>
            <person name="Vijayakumar V."/>
            <person name="Gluck-Thaler E."/>
            <person name="Korotkin H.B."/>
            <person name="Matheny P.B."/>
            <person name="Slot J.C."/>
        </authorList>
    </citation>
    <scope>NUCLEOTIDE SEQUENCE [LARGE SCALE GENOMIC DNA]</scope>
    <source>
        <strain evidence="10 11">2629</strain>
    </source>
</reference>